<dbReference type="InterPro" id="IPR036047">
    <property type="entry name" value="F-box-like_dom_sf"/>
</dbReference>
<feature type="compositionally biased region" description="Gly residues" evidence="1">
    <location>
        <begin position="517"/>
        <end position="527"/>
    </location>
</feature>
<protein>
    <submittedName>
        <fullName evidence="4">F-box only protein 7</fullName>
    </submittedName>
</protein>
<dbReference type="InterPro" id="IPR047118">
    <property type="entry name" value="Fbxo7"/>
</dbReference>
<dbReference type="OrthoDB" id="101791at2759"/>
<dbReference type="Pfam" id="PF11566">
    <property type="entry name" value="PI31_Prot_N"/>
    <property type="match status" value="1"/>
</dbReference>
<dbReference type="PANTHER" id="PTHR15537:SF2">
    <property type="entry name" value="F-BOX ONLY PROTEIN 7"/>
    <property type="match status" value="1"/>
</dbReference>
<name>A0A1S3I6K9_LINAN</name>
<reference evidence="4" key="2">
    <citation type="submission" date="2025-08" db="UniProtKB">
        <authorList>
            <consortium name="RefSeq"/>
        </authorList>
    </citation>
    <scope>IDENTIFICATION</scope>
</reference>
<evidence type="ECO:0000256" key="1">
    <source>
        <dbReference type="SAM" id="MobiDB-lite"/>
    </source>
</evidence>
<gene>
    <name evidence="4" type="primary">LOC106161479</name>
</gene>
<dbReference type="InterPro" id="IPR021625">
    <property type="entry name" value="PI31_Prot_N"/>
</dbReference>
<dbReference type="GO" id="GO:1903599">
    <property type="term" value="P:positive regulation of autophagy of mitochondrion"/>
    <property type="evidence" value="ECO:0007669"/>
    <property type="project" value="TreeGrafter"/>
</dbReference>
<evidence type="ECO:0000313" key="4">
    <source>
        <dbReference type="RefSeq" id="XP_013393892.1"/>
    </source>
</evidence>
<feature type="region of interest" description="Disordered" evidence="1">
    <location>
        <begin position="232"/>
        <end position="263"/>
    </location>
</feature>
<dbReference type="PROSITE" id="PS50181">
    <property type="entry name" value="FBOX"/>
    <property type="match status" value="1"/>
</dbReference>
<dbReference type="AlphaFoldDB" id="A0A1S3I6K9"/>
<dbReference type="KEGG" id="lak:106161479"/>
<feature type="region of interest" description="Disordered" evidence="1">
    <location>
        <begin position="75"/>
        <end position="167"/>
    </location>
</feature>
<dbReference type="Pfam" id="PF12937">
    <property type="entry name" value="F-box-like"/>
    <property type="match status" value="1"/>
</dbReference>
<reference evidence="4" key="1">
    <citation type="journal article" date="2015" name="Nat. Commun.">
        <title>The Lingula genome provides insights into brachiopod evolution and the origin of phosphate biomineralization.</title>
        <authorList>
            <person name="Luo Y.J."/>
            <person name="Takeuchi T."/>
            <person name="Koyanagi R."/>
            <person name="Yamada L."/>
            <person name="Kanda M."/>
            <person name="Khalturina M."/>
            <person name="Fujie M."/>
            <person name="Yamasaki S.I."/>
            <person name="Endo K."/>
            <person name="Satoh N."/>
        </authorList>
    </citation>
    <scope>NUCLEOTIDE SEQUENCE</scope>
</reference>
<dbReference type="CDD" id="cd22117">
    <property type="entry name" value="F-box_FBXL4"/>
    <property type="match status" value="1"/>
</dbReference>
<evidence type="ECO:0000259" key="2">
    <source>
        <dbReference type="PROSITE" id="PS50181"/>
    </source>
</evidence>
<dbReference type="SMART" id="SM00256">
    <property type="entry name" value="FBOX"/>
    <property type="match status" value="1"/>
</dbReference>
<dbReference type="Proteomes" id="UP000085678">
    <property type="component" value="Unplaced"/>
</dbReference>
<dbReference type="SMART" id="SM00213">
    <property type="entry name" value="UBQ"/>
    <property type="match status" value="1"/>
</dbReference>
<sequence>MKLRVRLQSRTVVVSPENDTTLGVLKNDVGEVFNLQEDSFFLTLNGKDPIEDGDDKKLTELGVVSGDLIKVLLREGVQPPDSVNTGAPGSSGHGRVEQPSSSSTASHNHEPRPSHSNTSTEEISDGQNKRLKPSHSELTSAVPQGSDPVPPGQGGCEEDMDTGGQLLDTGQSEEHVVNRYLKEPIHCRDSTDSAVPHLLQSTYQSAQVTSKAEALWVVLHLLMVETGFQAVGHGSSQHDPDKMDDASTSSSEQHTSQHMPKGWRSAGGSFKLTYSHHSCPELTCTLVGVTLGSTLAIHGLISEDGDTCDMTMSVTDYVRDTPCDACQAFRQLPKLSRLFKDNIAYVLLGRLRQALSLPTLHGFMGLLPELKVLIMSYLDAPSLCVMARVCKELKTMTREPSLWRRLYLKTFGSYRDNSLSHNWYQLYKQRYLERKAAREQVRLVLPGMPHRFGVPPLPFAPGVHPPGFRGGDYDLDPFGGSGPVFSLPQPRFDPLLGPGLLPRPRPGPGVRNPRPSYGGGGFGPRFF</sequence>
<accession>A0A1S3I6K9</accession>
<dbReference type="InterPro" id="IPR029071">
    <property type="entry name" value="Ubiquitin-like_domsf"/>
</dbReference>
<feature type="compositionally biased region" description="Basic and acidic residues" evidence="1">
    <location>
        <begin position="236"/>
        <end position="245"/>
    </location>
</feature>
<proteinExistence type="predicted"/>
<dbReference type="InParanoid" id="A0A1S3I6K9"/>
<evidence type="ECO:0000313" key="3">
    <source>
        <dbReference type="Proteomes" id="UP000085678"/>
    </source>
</evidence>
<dbReference type="PANTHER" id="PTHR15537">
    <property type="entry name" value="F-BOX ONLY PROTEIN 7"/>
    <property type="match status" value="1"/>
</dbReference>
<dbReference type="GO" id="GO:0019901">
    <property type="term" value="F:protein kinase binding"/>
    <property type="evidence" value="ECO:0007669"/>
    <property type="project" value="InterPro"/>
</dbReference>
<dbReference type="Gene3D" id="3.40.1000.30">
    <property type="match status" value="1"/>
</dbReference>
<dbReference type="GeneID" id="106161479"/>
<feature type="domain" description="F-box" evidence="2">
    <location>
        <begin position="360"/>
        <end position="406"/>
    </location>
</feature>
<organism evidence="3 4">
    <name type="scientific">Lingula anatina</name>
    <name type="common">Brachiopod</name>
    <name type="synonym">Lingula unguis</name>
    <dbReference type="NCBI Taxonomy" id="7574"/>
    <lineage>
        <taxon>Eukaryota</taxon>
        <taxon>Metazoa</taxon>
        <taxon>Spiralia</taxon>
        <taxon>Lophotrochozoa</taxon>
        <taxon>Brachiopoda</taxon>
        <taxon>Linguliformea</taxon>
        <taxon>Lingulata</taxon>
        <taxon>Lingulida</taxon>
        <taxon>Linguloidea</taxon>
        <taxon>Lingulidae</taxon>
        <taxon>Lingula</taxon>
    </lineage>
</organism>
<feature type="region of interest" description="Disordered" evidence="1">
    <location>
        <begin position="503"/>
        <end position="527"/>
    </location>
</feature>
<keyword evidence="3" id="KW-1185">Reference proteome</keyword>
<dbReference type="SUPFAM" id="SSF54236">
    <property type="entry name" value="Ubiquitin-like"/>
    <property type="match status" value="1"/>
</dbReference>
<dbReference type="SUPFAM" id="SSF81383">
    <property type="entry name" value="F-box domain"/>
    <property type="match status" value="1"/>
</dbReference>
<dbReference type="RefSeq" id="XP_013393892.1">
    <property type="nucleotide sequence ID" value="XM_013538438.1"/>
</dbReference>
<feature type="compositionally biased region" description="Low complexity" evidence="1">
    <location>
        <begin position="247"/>
        <end position="258"/>
    </location>
</feature>
<dbReference type="InterPro" id="IPR001810">
    <property type="entry name" value="F-box_dom"/>
</dbReference>
<dbReference type="Gene3D" id="1.20.1280.50">
    <property type="match status" value="1"/>
</dbReference>
<dbReference type="InterPro" id="IPR000626">
    <property type="entry name" value="Ubiquitin-like_dom"/>
</dbReference>